<dbReference type="PANTHER" id="PTHR33841:SF5">
    <property type="entry name" value="DNA METHYLASE (MODIFICATION METHYLASE) (METHYLTRANSFERASE)-RELATED"/>
    <property type="match status" value="1"/>
</dbReference>
<proteinExistence type="inferred from homology"/>
<evidence type="ECO:0000256" key="2">
    <source>
        <dbReference type="ARBA" id="ARBA00011900"/>
    </source>
</evidence>
<keyword evidence="4" id="KW-0808">Transferase</keyword>
<protein>
    <recommendedName>
        <fullName evidence="2">site-specific DNA-methyltransferase (adenine-specific)</fullName>
        <ecNumber evidence="2">2.1.1.72</ecNumber>
    </recommendedName>
</protein>
<evidence type="ECO:0000256" key="5">
    <source>
        <dbReference type="ARBA" id="ARBA00022691"/>
    </source>
</evidence>
<keyword evidence="3 8" id="KW-0489">Methyltransferase</keyword>
<keyword evidence="5" id="KW-0949">S-adenosyl-L-methionine</keyword>
<dbReference type="Gene3D" id="3.40.50.150">
    <property type="entry name" value="Vaccinia Virus protein VP39"/>
    <property type="match status" value="1"/>
</dbReference>
<dbReference type="GO" id="GO:0008168">
    <property type="term" value="F:methyltransferase activity"/>
    <property type="evidence" value="ECO:0007669"/>
    <property type="project" value="UniProtKB-KW"/>
</dbReference>
<name>A0ABT1SRW3_9FIRM</name>
<feature type="domain" description="Type II methyltransferase M.TaqI-like" evidence="7">
    <location>
        <begin position="93"/>
        <end position="272"/>
    </location>
</feature>
<keyword evidence="9" id="KW-1185">Reference proteome</keyword>
<comment type="caution">
    <text evidence="8">The sequence shown here is derived from an EMBL/GenBank/DDBJ whole genome shotgun (WGS) entry which is preliminary data.</text>
</comment>
<accession>A0ABT1SRW3</accession>
<evidence type="ECO:0000259" key="7">
    <source>
        <dbReference type="Pfam" id="PF07669"/>
    </source>
</evidence>
<dbReference type="EMBL" id="JANGEW010000009">
    <property type="protein sequence ID" value="MCQ5342549.1"/>
    <property type="molecule type" value="Genomic_DNA"/>
</dbReference>
<dbReference type="InterPro" id="IPR050953">
    <property type="entry name" value="N4_N6_ade-DNA_methylase"/>
</dbReference>
<comment type="similarity">
    <text evidence="1">Belongs to the N(4)/N(6)-methyltransferase family.</text>
</comment>
<dbReference type="Pfam" id="PF07669">
    <property type="entry name" value="Eco57I"/>
    <property type="match status" value="1"/>
</dbReference>
<dbReference type="EC" id="2.1.1.72" evidence="2"/>
<evidence type="ECO:0000313" key="9">
    <source>
        <dbReference type="Proteomes" id="UP001206692"/>
    </source>
</evidence>
<dbReference type="GO" id="GO:0032259">
    <property type="term" value="P:methylation"/>
    <property type="evidence" value="ECO:0007669"/>
    <property type="project" value="UniProtKB-KW"/>
</dbReference>
<evidence type="ECO:0000256" key="6">
    <source>
        <dbReference type="ARBA" id="ARBA00047942"/>
    </source>
</evidence>
<dbReference type="PRINTS" id="PR00507">
    <property type="entry name" value="N12N6MTFRASE"/>
</dbReference>
<dbReference type="InterPro" id="IPR011639">
    <property type="entry name" value="MethylTrfase_TaqI-like_dom"/>
</dbReference>
<dbReference type="InterPro" id="IPR002052">
    <property type="entry name" value="DNA_methylase_N6_adenine_CS"/>
</dbReference>
<dbReference type="Proteomes" id="UP001206692">
    <property type="component" value="Unassembled WGS sequence"/>
</dbReference>
<evidence type="ECO:0000256" key="3">
    <source>
        <dbReference type="ARBA" id="ARBA00022603"/>
    </source>
</evidence>
<dbReference type="RefSeq" id="WP_062411506.1">
    <property type="nucleotide sequence ID" value="NZ_JAJCIO010000007.1"/>
</dbReference>
<reference evidence="8 9" key="1">
    <citation type="submission" date="2022-06" db="EMBL/GenBank/DDBJ databases">
        <title>Isolation of gut microbiota from human fecal samples.</title>
        <authorList>
            <person name="Pamer E.G."/>
            <person name="Barat B."/>
            <person name="Waligurski E."/>
            <person name="Medina S."/>
            <person name="Paddock L."/>
            <person name="Mostad J."/>
        </authorList>
    </citation>
    <scope>NUCLEOTIDE SEQUENCE [LARGE SCALE GENOMIC DNA]</scope>
    <source>
        <strain evidence="8 9">DFI.1.1</strain>
    </source>
</reference>
<comment type="catalytic activity">
    <reaction evidence="6">
        <text>a 2'-deoxyadenosine in DNA + S-adenosyl-L-methionine = an N(6)-methyl-2'-deoxyadenosine in DNA + S-adenosyl-L-homocysteine + H(+)</text>
        <dbReference type="Rhea" id="RHEA:15197"/>
        <dbReference type="Rhea" id="RHEA-COMP:12418"/>
        <dbReference type="Rhea" id="RHEA-COMP:12419"/>
        <dbReference type="ChEBI" id="CHEBI:15378"/>
        <dbReference type="ChEBI" id="CHEBI:57856"/>
        <dbReference type="ChEBI" id="CHEBI:59789"/>
        <dbReference type="ChEBI" id="CHEBI:90615"/>
        <dbReference type="ChEBI" id="CHEBI:90616"/>
        <dbReference type="EC" id="2.1.1.72"/>
    </reaction>
</comment>
<dbReference type="InterPro" id="IPR029063">
    <property type="entry name" value="SAM-dependent_MTases_sf"/>
</dbReference>
<dbReference type="PANTHER" id="PTHR33841">
    <property type="entry name" value="DNA METHYLTRANSFERASE YEEA-RELATED"/>
    <property type="match status" value="1"/>
</dbReference>
<gene>
    <name evidence="8" type="ORF">NE675_05825</name>
</gene>
<sequence length="516" mass="59219">MPLNPDLFTSIYKPDVLSCLADLSNDEVFTSPDVANDMLDILPQELFRSLDTKFLDPACKSGVFLREIAKRLIVGLADKIPNLQERCDWIFKNQLYGIAITELTSLLSRRSIYCSKYANSPFSLTKFDSVYGNILFHKVKHKWDKTNSKGHCIFCGINYSNQLNDVMREGMENHAYEFIHTLKPEEIFGMKFDVIISNPPYQLEDGGHGKSAMPIYQHFVQQALKLNPRYLSMIIPSRWFSGGRGLEKFRKMMLQDKRISKLVDYESFKDVFPGVDLAGGACYFLWDRNHDGLCEVVNCASNHQDISQTRLLDEYDVFIRSNKAVDIVRKIVKHHKGKYMNETVSPSKPFGLRTFYKPKSHGIPCQFIQKIGLKYADPQDVTDSGNILDKWKFLAPRSPIAGQTDFTKPVSFYYDGNTRIVPPGTCCTESFIVLFSATTKAEVESFKSYIYTKVARFLLLQCVVSQDVTREKFRFVPHLEKYSGVYTDEMLCKKWDINDDEWLFIDSKIANIGGSR</sequence>
<evidence type="ECO:0000256" key="4">
    <source>
        <dbReference type="ARBA" id="ARBA00022679"/>
    </source>
</evidence>
<dbReference type="PROSITE" id="PS00092">
    <property type="entry name" value="N6_MTASE"/>
    <property type="match status" value="1"/>
</dbReference>
<evidence type="ECO:0000313" key="8">
    <source>
        <dbReference type="EMBL" id="MCQ5342549.1"/>
    </source>
</evidence>
<evidence type="ECO:0000256" key="1">
    <source>
        <dbReference type="ARBA" id="ARBA00006594"/>
    </source>
</evidence>
<organism evidence="8 9">
    <name type="scientific">Megasphaera massiliensis</name>
    <dbReference type="NCBI Taxonomy" id="1232428"/>
    <lineage>
        <taxon>Bacteria</taxon>
        <taxon>Bacillati</taxon>
        <taxon>Bacillota</taxon>
        <taxon>Negativicutes</taxon>
        <taxon>Veillonellales</taxon>
        <taxon>Veillonellaceae</taxon>
        <taxon>Megasphaera</taxon>
    </lineage>
</organism>
<dbReference type="SUPFAM" id="SSF53335">
    <property type="entry name" value="S-adenosyl-L-methionine-dependent methyltransferases"/>
    <property type="match status" value="1"/>
</dbReference>